<dbReference type="Pfam" id="PF09261">
    <property type="entry name" value="Alpha-mann_mid"/>
    <property type="match status" value="1"/>
</dbReference>
<protein>
    <recommendedName>
        <fullName evidence="8">Alpha-mannosidase</fullName>
        <ecNumber evidence="3">3.2.1.24</ecNumber>
    </recommendedName>
</protein>
<dbReference type="SMART" id="SM00872">
    <property type="entry name" value="Alpha-mann_mid"/>
    <property type="match status" value="1"/>
</dbReference>
<dbReference type="FunFam" id="2.70.98.30:FF:000001">
    <property type="entry name" value="alpha-mannosidase 2C1 isoform X2"/>
    <property type="match status" value="1"/>
</dbReference>
<dbReference type="GO" id="GO:0000329">
    <property type="term" value="C:fungal-type vacuole membrane"/>
    <property type="evidence" value="ECO:0007669"/>
    <property type="project" value="TreeGrafter"/>
</dbReference>
<evidence type="ECO:0000256" key="6">
    <source>
        <dbReference type="ARBA" id="ARBA00023295"/>
    </source>
</evidence>
<dbReference type="Proteomes" id="UP000037035">
    <property type="component" value="Unassembled WGS sequence"/>
</dbReference>
<dbReference type="SUPFAM" id="SSF88688">
    <property type="entry name" value="Families 57/38 glycoside transferase middle domain"/>
    <property type="match status" value="1"/>
</dbReference>
<dbReference type="EC" id="3.2.1.24" evidence="3"/>
<dbReference type="InterPro" id="IPR015341">
    <property type="entry name" value="Glyco_hydro_38_cen"/>
</dbReference>
<dbReference type="InterPro" id="IPR011682">
    <property type="entry name" value="Glyco_hydro_38_C"/>
</dbReference>
<dbReference type="Gene3D" id="2.70.98.30">
    <property type="entry name" value="Golgi alpha-mannosidase II, domain 4"/>
    <property type="match status" value="1"/>
</dbReference>
<evidence type="ECO:0000256" key="4">
    <source>
        <dbReference type="ARBA" id="ARBA00022723"/>
    </source>
</evidence>
<dbReference type="SUPFAM" id="SSF74650">
    <property type="entry name" value="Galactose mutarotase-like"/>
    <property type="match status" value="1"/>
</dbReference>
<dbReference type="FunFam" id="1.20.1270.50:FF:000004">
    <property type="entry name" value="alpha-mannosidase 2C1 isoform X1"/>
    <property type="match status" value="1"/>
</dbReference>
<reference evidence="10 11" key="1">
    <citation type="submission" date="2015-08" db="EMBL/GenBank/DDBJ databases">
        <title>Next Generation Sequencing and Analysis of the Genome of Puccinia sorghi L Schw, the Causal Agent of Maize Common Rust.</title>
        <authorList>
            <person name="Rochi L."/>
            <person name="Burguener G."/>
            <person name="Darino M."/>
            <person name="Turjanski A."/>
            <person name="Kreff E."/>
            <person name="Dieguez M.J."/>
            <person name="Sacco F."/>
        </authorList>
    </citation>
    <scope>NUCLEOTIDE SEQUENCE [LARGE SCALE GENOMIC DNA]</scope>
    <source>
        <strain evidence="10 11">RO10H11247</strain>
    </source>
</reference>
<dbReference type="GO" id="GO:0030246">
    <property type="term" value="F:carbohydrate binding"/>
    <property type="evidence" value="ECO:0007669"/>
    <property type="project" value="InterPro"/>
</dbReference>
<dbReference type="VEuPathDB" id="FungiDB:VP01_723g6"/>
<dbReference type="SUPFAM" id="SSF88713">
    <property type="entry name" value="Glycoside hydrolase/deacetylase"/>
    <property type="match status" value="1"/>
</dbReference>
<dbReference type="PANTHER" id="PTHR46017">
    <property type="entry name" value="ALPHA-MANNOSIDASE 2C1"/>
    <property type="match status" value="1"/>
</dbReference>
<dbReference type="EMBL" id="LAVV01012650">
    <property type="protein sequence ID" value="KNZ46467.1"/>
    <property type="molecule type" value="Genomic_DNA"/>
</dbReference>
<evidence type="ECO:0000313" key="11">
    <source>
        <dbReference type="Proteomes" id="UP000037035"/>
    </source>
</evidence>
<proteinExistence type="inferred from homology"/>
<dbReference type="Pfam" id="PF07748">
    <property type="entry name" value="Glyco_hydro_38C"/>
    <property type="match status" value="1"/>
</dbReference>
<dbReference type="InterPro" id="IPR054723">
    <property type="entry name" value="Ams1-like_N"/>
</dbReference>
<accession>A0A0L6UE13</accession>
<keyword evidence="4" id="KW-0479">Metal-binding</keyword>
<dbReference type="InterPro" id="IPR011330">
    <property type="entry name" value="Glyco_hydro/deAcase_b/a-brl"/>
</dbReference>
<comment type="function">
    <text evidence="7">Degrades free oligosaccharides in the vacuole.</text>
</comment>
<dbReference type="OrthoDB" id="10261055at2759"/>
<dbReference type="GO" id="GO:0046872">
    <property type="term" value="F:metal ion binding"/>
    <property type="evidence" value="ECO:0007669"/>
    <property type="project" value="UniProtKB-KW"/>
</dbReference>
<organism evidence="10 11">
    <name type="scientific">Puccinia sorghi</name>
    <dbReference type="NCBI Taxonomy" id="27349"/>
    <lineage>
        <taxon>Eukaryota</taxon>
        <taxon>Fungi</taxon>
        <taxon>Dikarya</taxon>
        <taxon>Basidiomycota</taxon>
        <taxon>Pucciniomycotina</taxon>
        <taxon>Pucciniomycetes</taxon>
        <taxon>Pucciniales</taxon>
        <taxon>Pucciniaceae</taxon>
        <taxon>Puccinia</taxon>
    </lineage>
</organism>
<dbReference type="InterPro" id="IPR037094">
    <property type="entry name" value="Glyco_hydro_38_cen_sf"/>
</dbReference>
<dbReference type="GO" id="GO:0006013">
    <property type="term" value="P:mannose metabolic process"/>
    <property type="evidence" value="ECO:0007669"/>
    <property type="project" value="InterPro"/>
</dbReference>
<keyword evidence="6" id="KW-0326">Glycosidase</keyword>
<keyword evidence="5" id="KW-0378">Hydrolase</keyword>
<dbReference type="GO" id="GO:0004559">
    <property type="term" value="F:alpha-mannosidase activity"/>
    <property type="evidence" value="ECO:0007669"/>
    <property type="project" value="UniProtKB-EC"/>
</dbReference>
<dbReference type="InterPro" id="IPR028995">
    <property type="entry name" value="Glyco_hydro_57/38_cen_sf"/>
</dbReference>
<dbReference type="Gene3D" id="3.20.110.10">
    <property type="entry name" value="Glycoside hydrolase 38, N terminal domain"/>
    <property type="match status" value="1"/>
</dbReference>
<evidence type="ECO:0000256" key="7">
    <source>
        <dbReference type="ARBA" id="ARBA00054985"/>
    </source>
</evidence>
<dbReference type="Pfam" id="PF22907">
    <property type="entry name" value="Ams1-like_1st"/>
    <property type="match status" value="1"/>
</dbReference>
<dbReference type="STRING" id="27349.A0A0L6UE13"/>
<dbReference type="InterPro" id="IPR027291">
    <property type="entry name" value="Glyco_hydro_38_N_sf"/>
</dbReference>
<dbReference type="AlphaFoldDB" id="A0A0L6UE13"/>
<evidence type="ECO:0000256" key="3">
    <source>
        <dbReference type="ARBA" id="ARBA00012752"/>
    </source>
</evidence>
<gene>
    <name evidence="10" type="ORF">VP01_723g6</name>
</gene>
<dbReference type="Gene3D" id="1.20.1270.50">
    <property type="entry name" value="Glycoside hydrolase family 38, central domain"/>
    <property type="match status" value="1"/>
</dbReference>
<dbReference type="Pfam" id="PF17677">
    <property type="entry name" value="Glyco_hydro38C2"/>
    <property type="match status" value="1"/>
</dbReference>
<dbReference type="InterPro" id="IPR000602">
    <property type="entry name" value="Glyco_hydro_38_N"/>
</dbReference>
<keyword evidence="11" id="KW-1185">Reference proteome</keyword>
<feature type="domain" description="Glycoside hydrolase family 38 central" evidence="9">
    <location>
        <begin position="618"/>
        <end position="699"/>
    </location>
</feature>
<evidence type="ECO:0000259" key="9">
    <source>
        <dbReference type="SMART" id="SM00872"/>
    </source>
</evidence>
<dbReference type="InterPro" id="IPR011013">
    <property type="entry name" value="Gal_mutarotase_sf_dom"/>
</dbReference>
<name>A0A0L6UE13_9BASI</name>
<dbReference type="PANTHER" id="PTHR46017:SF1">
    <property type="entry name" value="ALPHA-MANNOSIDASE 2C1"/>
    <property type="match status" value="1"/>
</dbReference>
<dbReference type="InterPro" id="IPR041147">
    <property type="entry name" value="GH38_C"/>
</dbReference>
<dbReference type="GO" id="GO:0009313">
    <property type="term" value="P:oligosaccharide catabolic process"/>
    <property type="evidence" value="ECO:0007669"/>
    <property type="project" value="TreeGrafter"/>
</dbReference>
<sequence>MASGGYPLKESLPRANRFRCAHALDATLGHLKNFIGGDYKSENLSSVLYEGKCRRKMHSRDGSESAVKLEVWSAPNLSKPPFSEAVRQNYKKISKGFKFGPSWSNHWVKATLNVPKKYQEKERVSFEFDPGCEALIFTSEGLPLQGITGGTDDAKRIDFIIPKEKRSFPFQIYIEVSANGDSSILFFYFLFDFAAAMFGVPDEGKLEVHDDVYFELAIAEIVVPRMDAWHLMWDYQVIYDLTKSLPVKSPICLKAQTVAMDIVNTFKPDDLATIAACRKIAEKILGADWTHKEIYDPGSDWNFAEDSEGAPVFAIGHCHIDVSYRITQGFHAILRCLTIAHGYFALQSAWLWPLSVTQQKVARSWSTQVDLIQRFPEYRFIASTAQQYKWLEELYPQLFSKVRREVENGKFFVTGGSQFLYGQRYFKSRFGKFTDIFWLPDSFGYASQIPQICRQSGIPYFFTQKVCFPFFFLLLSWSEFNKFPHSTFNWIGIDGTQMLVHMTPVDTYGAQANVDEVLKAVNNHKDLEWSDKSFSSFLLSNTVNYNRLVYGNGDGGGGPLAPMIEKLRRIRSTANNSSNSGVPKVTQGPSVSDFYKMLLKKTRNGKDLPTWRGELYLEYHRGTYTSHGSIKKHNRKSEILLREIEYFATLASLSSKETGYEYPKDELDHLWEIVLLCQFHDILPGSAIAKVYEDAEKVQFLYAEVAEKGEALLEAARQAALYGSQKVDVAAASSNRGGRLVGLNTLSFPRQEVIRIPLEIYDGRSAFSPSKKDDDAGFVIAKDGFGNGLIELESLSTLRDNIQLATASVAQDADTGEVSYYLANEALTVQISSRGRIVSVVDTVLGRELILSGETCGFVIYQDQPLAYDAWNVDVFHLDTKEYIDATSVKVVEPKGLRASILVECIYKQSKISATISLDAVPGSLKRDALSLIRFETTIDWHEQHKFLKFEVPLDINSEQATYEIQYGVLQRPTHKNTTWDAAKFEVCAHKFADLSEFGYGVALLNDCKYGYACEGSYLRLSLLRGSTYPDPRQDQGVHAMTFGILPHRGHFLESDVPQVAAAFNNPIHLRYAPRDDLPVNVREVLGSVTEIFKLEGLGARNVILDAIKRGEDDTFGFHSRKPVTTVIVRLYEAFGGCANVNLVTLLDAKEVFLVDVLERDIEKVQVQQQTTDNSDKRAHKQADLRPILAQEQEDISSRQIVELKLKPFQFITLKFVLS</sequence>
<evidence type="ECO:0000256" key="8">
    <source>
        <dbReference type="ARBA" id="ARBA00071615"/>
    </source>
</evidence>
<comment type="similarity">
    <text evidence="2">Belongs to the glycosyl hydrolase 38 family.</text>
</comment>
<evidence type="ECO:0000313" key="10">
    <source>
        <dbReference type="EMBL" id="KNZ46467.1"/>
    </source>
</evidence>
<dbReference type="Pfam" id="PF01074">
    <property type="entry name" value="Glyco_hydro_38N"/>
    <property type="match status" value="1"/>
</dbReference>
<evidence type="ECO:0000256" key="1">
    <source>
        <dbReference type="ARBA" id="ARBA00000365"/>
    </source>
</evidence>
<evidence type="ECO:0000256" key="2">
    <source>
        <dbReference type="ARBA" id="ARBA00009792"/>
    </source>
</evidence>
<evidence type="ECO:0000256" key="5">
    <source>
        <dbReference type="ARBA" id="ARBA00022801"/>
    </source>
</evidence>
<comment type="caution">
    <text evidence="10">The sequence shown here is derived from an EMBL/GenBank/DDBJ whole genome shotgun (WGS) entry which is preliminary data.</text>
</comment>
<comment type="catalytic activity">
    <reaction evidence="1">
        <text>Hydrolysis of terminal, non-reducing alpha-D-mannose residues in alpha-D-mannosides.</text>
        <dbReference type="EC" id="3.2.1.24"/>
    </reaction>
</comment>